<keyword evidence="3" id="KW-1185">Reference proteome</keyword>
<dbReference type="EMBL" id="CP065956">
    <property type="protein sequence ID" value="QSR86620.1"/>
    <property type="molecule type" value="Genomic_DNA"/>
</dbReference>
<dbReference type="Pfam" id="PF12705">
    <property type="entry name" value="PDDEXK_1"/>
    <property type="match status" value="1"/>
</dbReference>
<evidence type="ECO:0000259" key="1">
    <source>
        <dbReference type="Pfam" id="PF12705"/>
    </source>
</evidence>
<proteinExistence type="predicted"/>
<protein>
    <submittedName>
        <fullName evidence="2">PD-(D/E)XK nuclease family protein</fullName>
    </submittedName>
</protein>
<dbReference type="Proteomes" id="UP000663088">
    <property type="component" value="Chromosome"/>
</dbReference>
<dbReference type="InterPro" id="IPR038726">
    <property type="entry name" value="PDDEXK_AddAB-type"/>
</dbReference>
<organism evidence="2 3">
    <name type="scientific">Candidatus Methylacidiphilum infernorum</name>
    <dbReference type="NCBI Taxonomy" id="511746"/>
    <lineage>
        <taxon>Bacteria</taxon>
        <taxon>Pseudomonadati</taxon>
        <taxon>Verrucomicrobiota</taxon>
        <taxon>Methylacidiphilae</taxon>
        <taxon>Methylacidiphilales</taxon>
        <taxon>Methylacidiphilaceae</taxon>
        <taxon>Methylacidiphilum (ex Ratnadevi et al. 2023)</taxon>
    </lineage>
</organism>
<dbReference type="RefSeq" id="WP_206846475.1">
    <property type="nucleotide sequence ID" value="NZ_CP065956.1"/>
</dbReference>
<accession>A0ABX7PUX5</accession>
<evidence type="ECO:0000313" key="2">
    <source>
        <dbReference type="EMBL" id="QSR86620.1"/>
    </source>
</evidence>
<sequence length="923" mass="106705">MVFRCHYLGWQDPFPLLVAQWLIANCGRNGERCPDFSDCLVLVPTALSGKMLIEALKISLKRGFVPPITLTPMALFEVHPDSWLDFRKVPTRLERKLLWVNVLHRAFQNRLLGPWALEGEDFENLLSLAGVVVRAQDELAEKELTLKDLASIHEEELFKNLQLLESIYFETLEKWGFLDPFSHFQSLLQEPKLPSGIKRLIVAGCLDPHPLAVKFLEGLKELSAIEVLLPGEKSWVSLFDARGLPVEERCKELEIPIDEEFIHLHGDELSMVEGIVKLISGENYGEATTIGLCRSKVVSLLACKLRSSGIDFLNYSGISYKETPFYDFFLQLRELLHDPSWTKFSSWARSPLSYEWIGKKQKGKSEEFLAFLDRVATRSIAPSLSDFFESSQQSSFEVLGLIRSFIEDLKTHQWPKRLLNFLAVVLEESSSFSGEMVEQWADFIGKRIDRFCSLASVNAFHGCSPFLSLMLDEMNEESFFFETEGDLKLELKGWLELLWDDSMHLVLAGFQERDVPKAIEPDFILTDEIRKKVGLKTAERRMARDSLLLAFLVNRLGKGARLDVFLSKFDQQGELLLPSRLLFRQKAERLARRVDFLFRSLPSKTIPKPKTNPFKLKLPSVGWKSEESLSVSALNDYLSCPFYFYLKHRLGWQPVVLPQGELLEADFGKVLHEVLAVFGENFKGVELEDPSLIFSFLEDQLEKVLTKSYGKDRTLGLQFQQKAMWARLKSFASFQAQWSREGWRIWAVEKKFELEIENVKVRGRIDRIDKKDEQFLIIDYKTTEPREPFGSHLGMPRSSEQWPPAEAYFSFQGKKWRWLDFQLPLYYHGLKSMGLAKNPQVGFCFLSQKEKGELLKCWPVESSSFLEESLPAIARVIRAIKENKFWPPNPKAESWRYSPWDFWFDRNPAEIFDPPFEQFLNEK</sequence>
<dbReference type="SUPFAM" id="SSF52980">
    <property type="entry name" value="Restriction endonuclease-like"/>
    <property type="match status" value="1"/>
</dbReference>
<gene>
    <name evidence="2" type="ORF">EM20IM_09090</name>
</gene>
<evidence type="ECO:0000313" key="3">
    <source>
        <dbReference type="Proteomes" id="UP000663088"/>
    </source>
</evidence>
<reference evidence="2 3" key="1">
    <citation type="submission" date="2020-12" db="EMBL/GenBank/DDBJ databases">
        <authorList>
            <person name="Awala S.I."/>
            <person name="Gwak J.-H."/>
            <person name="Kim S.-J."/>
            <person name="Rhee S.-K."/>
        </authorList>
    </citation>
    <scope>NUCLEOTIDE SEQUENCE [LARGE SCALE GENOMIC DNA]</scope>
    <source>
        <strain evidence="2 3">IT5</strain>
    </source>
</reference>
<feature type="domain" description="PD-(D/E)XK endonuclease-like" evidence="1">
    <location>
        <begin position="628"/>
        <end position="891"/>
    </location>
</feature>
<name>A0ABX7PUX5_9BACT</name>
<dbReference type="InterPro" id="IPR011335">
    <property type="entry name" value="Restrct_endonuc-II-like"/>
</dbReference>
<dbReference type="InterPro" id="IPR011604">
    <property type="entry name" value="PDDEXK-like_dom_sf"/>
</dbReference>
<dbReference type="Gene3D" id="3.90.320.10">
    <property type="match status" value="1"/>
</dbReference>